<evidence type="ECO:0000256" key="2">
    <source>
        <dbReference type="ARBA" id="ARBA00022679"/>
    </source>
</evidence>
<dbReference type="Pfam" id="PF02803">
    <property type="entry name" value="Thiolase_C"/>
    <property type="match status" value="1"/>
</dbReference>
<evidence type="ECO:0000259" key="6">
    <source>
        <dbReference type="Pfam" id="PF02803"/>
    </source>
</evidence>
<dbReference type="RefSeq" id="WP_310951837.1">
    <property type="nucleotide sequence ID" value="NZ_JAVLUS010000018.1"/>
</dbReference>
<feature type="domain" description="Thiolase N-terminal" evidence="5">
    <location>
        <begin position="5"/>
        <end position="246"/>
    </location>
</feature>
<name>A0ABU2GX48_9ACTN</name>
<dbReference type="InterPro" id="IPR020617">
    <property type="entry name" value="Thiolase_C"/>
</dbReference>
<proteinExistence type="inferred from homology"/>
<dbReference type="Gene3D" id="3.40.47.10">
    <property type="match status" value="2"/>
</dbReference>
<feature type="domain" description="Thiolase C-terminal" evidence="6">
    <location>
        <begin position="255"/>
        <end position="375"/>
    </location>
</feature>
<sequence>MRDAVIVDAVRAPIGRRRGALSGIHPADLSAHVLEALVERTGIDPAIVDDVVWGCVSQSSEQAGNIARTAILAAGWPESVPGTTVTRACGSSQQAVSQAAAAVISGQQDVVIAGGVESMSRVAMGSSAPNGEHFPATVLDRYGIDKFSQGLGAETIAAKWGFDRTRLDEFSLRSHELAAAAADRGAFDAQLAPIPGVLEGDEGIRRGGTVESLAKLKPAFAEDGVIHAGNSSQISDGSGALLVMSSETAKSHGLTPIARVHTAVVAADDPVVMLTGPIPSTAKALKRAGLSIDDIGAFEINEAFAPVPLAWQAETGADLERLNPLGGAIAVGHPLGGSGAILMTRLVHHMRDNGIRYGLQSMCEAGGMANTTILELL</sequence>
<organism evidence="7 8">
    <name type="scientific">Gordonia westfalica</name>
    <dbReference type="NCBI Taxonomy" id="158898"/>
    <lineage>
        <taxon>Bacteria</taxon>
        <taxon>Bacillati</taxon>
        <taxon>Actinomycetota</taxon>
        <taxon>Actinomycetes</taxon>
        <taxon>Mycobacteriales</taxon>
        <taxon>Gordoniaceae</taxon>
        <taxon>Gordonia</taxon>
    </lineage>
</organism>
<dbReference type="SUPFAM" id="SSF53901">
    <property type="entry name" value="Thiolase-like"/>
    <property type="match status" value="2"/>
</dbReference>
<dbReference type="EC" id="2.3.1.16" evidence="7"/>
<comment type="caution">
    <text evidence="7">The sequence shown here is derived from an EMBL/GenBank/DDBJ whole genome shotgun (WGS) entry which is preliminary data.</text>
</comment>
<evidence type="ECO:0000256" key="3">
    <source>
        <dbReference type="ARBA" id="ARBA00023315"/>
    </source>
</evidence>
<dbReference type="PANTHER" id="PTHR43365">
    <property type="entry name" value="BLR7806 PROTEIN"/>
    <property type="match status" value="1"/>
</dbReference>
<evidence type="ECO:0000256" key="1">
    <source>
        <dbReference type="ARBA" id="ARBA00010982"/>
    </source>
</evidence>
<dbReference type="PANTHER" id="PTHR43365:SF1">
    <property type="entry name" value="ACETYL-COA C-ACYLTRANSFERASE"/>
    <property type="match status" value="1"/>
</dbReference>
<keyword evidence="8" id="KW-1185">Reference proteome</keyword>
<dbReference type="InterPro" id="IPR016039">
    <property type="entry name" value="Thiolase-like"/>
</dbReference>
<gene>
    <name evidence="7" type="ORF">RD149_19730</name>
</gene>
<protein>
    <submittedName>
        <fullName evidence="7">Acetyl-CoA C-acyltransferase</fullName>
        <ecNumber evidence="7">2.3.1.16</ecNumber>
    </submittedName>
</protein>
<dbReference type="GO" id="GO:0003988">
    <property type="term" value="F:acetyl-CoA C-acyltransferase activity"/>
    <property type="evidence" value="ECO:0007669"/>
    <property type="project" value="UniProtKB-EC"/>
</dbReference>
<comment type="similarity">
    <text evidence="1 4">Belongs to the thiolase-like superfamily. Thiolase family.</text>
</comment>
<dbReference type="NCBIfam" id="TIGR01930">
    <property type="entry name" value="AcCoA-C-Actrans"/>
    <property type="match status" value="1"/>
</dbReference>
<dbReference type="PIRSF" id="PIRSF000429">
    <property type="entry name" value="Ac-CoA_Ac_transf"/>
    <property type="match status" value="1"/>
</dbReference>
<dbReference type="EMBL" id="JAVLUS010000018">
    <property type="protein sequence ID" value="MDS1115981.1"/>
    <property type="molecule type" value="Genomic_DNA"/>
</dbReference>
<dbReference type="PROSITE" id="PS00737">
    <property type="entry name" value="THIOLASE_2"/>
    <property type="match status" value="1"/>
</dbReference>
<evidence type="ECO:0000259" key="5">
    <source>
        <dbReference type="Pfam" id="PF00108"/>
    </source>
</evidence>
<dbReference type="InterPro" id="IPR020613">
    <property type="entry name" value="Thiolase_CS"/>
</dbReference>
<accession>A0ABU2GX48</accession>
<keyword evidence="3 4" id="KW-0012">Acyltransferase</keyword>
<dbReference type="Pfam" id="PF00108">
    <property type="entry name" value="Thiolase_N"/>
    <property type="match status" value="1"/>
</dbReference>
<reference evidence="7 8" key="1">
    <citation type="submission" date="2023-08" db="EMBL/GenBank/DDBJ databases">
        <title>Bioegradation of LLDPE and BLDPE plastic by marine bacteria from coast plastic debris.</title>
        <authorList>
            <person name="Rong Z."/>
        </authorList>
    </citation>
    <scope>NUCLEOTIDE SEQUENCE [LARGE SCALE GENOMIC DNA]</scope>
    <source>
        <strain evidence="7 8">Z-2</strain>
    </source>
</reference>
<dbReference type="InterPro" id="IPR020616">
    <property type="entry name" value="Thiolase_N"/>
</dbReference>
<evidence type="ECO:0000256" key="4">
    <source>
        <dbReference type="RuleBase" id="RU003557"/>
    </source>
</evidence>
<keyword evidence="2 4" id="KW-0808">Transferase</keyword>
<dbReference type="InterPro" id="IPR002155">
    <property type="entry name" value="Thiolase"/>
</dbReference>
<evidence type="ECO:0000313" key="8">
    <source>
        <dbReference type="Proteomes" id="UP001265083"/>
    </source>
</evidence>
<dbReference type="CDD" id="cd00751">
    <property type="entry name" value="thiolase"/>
    <property type="match status" value="1"/>
</dbReference>
<evidence type="ECO:0000313" key="7">
    <source>
        <dbReference type="EMBL" id="MDS1115981.1"/>
    </source>
</evidence>
<dbReference type="Proteomes" id="UP001265083">
    <property type="component" value="Unassembled WGS sequence"/>
</dbReference>